<dbReference type="InterPro" id="IPR044206">
    <property type="entry name" value="EGC1/2"/>
</dbReference>
<evidence type="ECO:0000313" key="3">
    <source>
        <dbReference type="Proteomes" id="UP000796880"/>
    </source>
</evidence>
<dbReference type="OrthoDB" id="406505at2759"/>
<feature type="chain" id="PRO_5035426981" evidence="1">
    <location>
        <begin position="17"/>
        <end position="94"/>
    </location>
</feature>
<dbReference type="EMBL" id="VOIH02000002">
    <property type="protein sequence ID" value="KAF3452858.1"/>
    <property type="molecule type" value="Genomic_DNA"/>
</dbReference>
<dbReference type="PANTHER" id="PTHR47295">
    <property type="entry name" value="EG45-LIKE DOMAIN CONTAINING PROTEIN 1-RELATED"/>
    <property type="match status" value="1"/>
</dbReference>
<keyword evidence="3" id="KW-1185">Reference proteome</keyword>
<organism evidence="2 3">
    <name type="scientific">Rhamnella rubrinervis</name>
    <dbReference type="NCBI Taxonomy" id="2594499"/>
    <lineage>
        <taxon>Eukaryota</taxon>
        <taxon>Viridiplantae</taxon>
        <taxon>Streptophyta</taxon>
        <taxon>Embryophyta</taxon>
        <taxon>Tracheophyta</taxon>
        <taxon>Spermatophyta</taxon>
        <taxon>Magnoliopsida</taxon>
        <taxon>eudicotyledons</taxon>
        <taxon>Gunneridae</taxon>
        <taxon>Pentapetalae</taxon>
        <taxon>rosids</taxon>
        <taxon>fabids</taxon>
        <taxon>Rosales</taxon>
        <taxon>Rhamnaceae</taxon>
        <taxon>rhamnoid group</taxon>
        <taxon>Rhamneae</taxon>
        <taxon>Rhamnella</taxon>
    </lineage>
</organism>
<protein>
    <submittedName>
        <fullName evidence="2">Uncharacterized protein</fullName>
    </submittedName>
</protein>
<evidence type="ECO:0000256" key="1">
    <source>
        <dbReference type="SAM" id="SignalP"/>
    </source>
</evidence>
<keyword evidence="1" id="KW-0732">Signal</keyword>
<dbReference type="GO" id="GO:0048046">
    <property type="term" value="C:apoplast"/>
    <property type="evidence" value="ECO:0007669"/>
    <property type="project" value="InterPro"/>
</dbReference>
<dbReference type="InterPro" id="IPR036908">
    <property type="entry name" value="RlpA-like_sf"/>
</dbReference>
<feature type="signal peptide" evidence="1">
    <location>
        <begin position="1"/>
        <end position="16"/>
    </location>
</feature>
<dbReference type="SUPFAM" id="SSF50685">
    <property type="entry name" value="Barwin-like endoglucanases"/>
    <property type="match status" value="1"/>
</dbReference>
<dbReference type="AlphaFoldDB" id="A0A8K0MP58"/>
<gene>
    <name evidence="2" type="ORF">FNV43_RR03291</name>
</gene>
<comment type="caution">
    <text evidence="2">The sequence shown here is derived from an EMBL/GenBank/DDBJ whole genome shotgun (WGS) entry which is preliminary data.</text>
</comment>
<dbReference type="Proteomes" id="UP000796880">
    <property type="component" value="Unassembled WGS sequence"/>
</dbReference>
<accession>A0A8K0MP58</accession>
<reference evidence="2" key="1">
    <citation type="submission" date="2020-03" db="EMBL/GenBank/DDBJ databases">
        <title>A high-quality chromosome-level genome assembly of a woody plant with both climbing and erect habits, Rhamnella rubrinervis.</title>
        <authorList>
            <person name="Lu Z."/>
            <person name="Yang Y."/>
            <person name="Zhu X."/>
            <person name="Sun Y."/>
        </authorList>
    </citation>
    <scope>NUCLEOTIDE SEQUENCE</scope>
    <source>
        <strain evidence="2">BYM</strain>
        <tissue evidence="2">Leaf</tissue>
    </source>
</reference>
<evidence type="ECO:0000313" key="2">
    <source>
        <dbReference type="EMBL" id="KAF3452858.1"/>
    </source>
</evidence>
<proteinExistence type="predicted"/>
<dbReference type="PANTHER" id="PTHR47295:SF2">
    <property type="entry name" value="EG45-LIKE DOMAIN CONTAINING PROTEIN 1-RELATED"/>
    <property type="match status" value="1"/>
</dbReference>
<sequence length="94" mass="10366">MVVGMTMCLASSIVYAAQGTATFYAPPYVREDTKLNCIGATNLEPQPCKDGYAIFTIVDYCRPPRCHATLNRSEVAFYFIANLTAGRVKIEYDG</sequence>
<dbReference type="GO" id="GO:0009627">
    <property type="term" value="P:systemic acquired resistance"/>
    <property type="evidence" value="ECO:0007669"/>
    <property type="project" value="InterPro"/>
</dbReference>
<name>A0A8K0MP58_9ROSA</name>